<dbReference type="InterPro" id="IPR051785">
    <property type="entry name" value="MMCE/EMCE_epimerase"/>
</dbReference>
<evidence type="ECO:0000259" key="2">
    <source>
        <dbReference type="PROSITE" id="PS51819"/>
    </source>
</evidence>
<dbReference type="GO" id="GO:0004493">
    <property type="term" value="F:methylmalonyl-CoA epimerase activity"/>
    <property type="evidence" value="ECO:0007669"/>
    <property type="project" value="TreeGrafter"/>
</dbReference>
<dbReference type="Proteomes" id="UP000033608">
    <property type="component" value="Unassembled WGS sequence"/>
</dbReference>
<reference evidence="3 5" key="1">
    <citation type="submission" date="2015-03" db="EMBL/GenBank/DDBJ databases">
        <authorList>
            <person name="Hassan Y.I."/>
            <person name="Lepp D."/>
            <person name="Zhou T."/>
        </authorList>
    </citation>
    <scope>NUCLEOTIDE SEQUENCE [LARGE SCALE GENOMIC DNA]</scope>
    <source>
        <strain evidence="3 5">DSM 17137</strain>
    </source>
</reference>
<dbReference type="Pfam" id="PF00903">
    <property type="entry name" value="Glyoxalase"/>
    <property type="match status" value="1"/>
</dbReference>
<proteinExistence type="predicted"/>
<dbReference type="InterPro" id="IPR004360">
    <property type="entry name" value="Glyas_Fos-R_dOase_dom"/>
</dbReference>
<dbReference type="GO" id="GO:0046872">
    <property type="term" value="F:metal ion binding"/>
    <property type="evidence" value="ECO:0007669"/>
    <property type="project" value="UniProtKB-KW"/>
</dbReference>
<evidence type="ECO:0000313" key="3">
    <source>
        <dbReference type="EMBL" id="KKB82675.1"/>
    </source>
</evidence>
<evidence type="ECO:0000313" key="5">
    <source>
        <dbReference type="Proteomes" id="UP000033608"/>
    </source>
</evidence>
<dbReference type="EMBL" id="FQVC01000001">
    <property type="protein sequence ID" value="SHE37867.1"/>
    <property type="molecule type" value="Genomic_DNA"/>
</dbReference>
<keyword evidence="3" id="KW-0456">Lyase</keyword>
<reference evidence="4 6" key="2">
    <citation type="submission" date="2016-11" db="EMBL/GenBank/DDBJ databases">
        <authorList>
            <person name="Jaros S."/>
            <person name="Januszkiewicz K."/>
            <person name="Wedrychowicz H."/>
        </authorList>
    </citation>
    <scope>NUCLEOTIDE SEQUENCE [LARGE SCALE GENOMIC DNA]</scope>
    <source>
        <strain evidence="4 6">DSM 17137</strain>
    </source>
</reference>
<dbReference type="AlphaFoldDB" id="A0A0F5LK70"/>
<organism evidence="3 5">
    <name type="scientific">Devosia limi DSM 17137</name>
    <dbReference type="NCBI Taxonomy" id="1121477"/>
    <lineage>
        <taxon>Bacteria</taxon>
        <taxon>Pseudomonadati</taxon>
        <taxon>Pseudomonadota</taxon>
        <taxon>Alphaproteobacteria</taxon>
        <taxon>Hyphomicrobiales</taxon>
        <taxon>Devosiaceae</taxon>
        <taxon>Devosia</taxon>
    </lineage>
</organism>
<evidence type="ECO:0000313" key="6">
    <source>
        <dbReference type="Proteomes" id="UP000184533"/>
    </source>
</evidence>
<gene>
    <name evidence="4" type="ORF">SAMN02745223_00217</name>
    <name evidence="3" type="ORF">VW29_15810</name>
</gene>
<keyword evidence="5" id="KW-1185">Reference proteome</keyword>
<dbReference type="STRING" id="1121477.SAMN02745223_00217"/>
<dbReference type="RefSeq" id="WP_046136243.1">
    <property type="nucleotide sequence ID" value="NZ_FQVC01000001.1"/>
</dbReference>
<evidence type="ECO:0000256" key="1">
    <source>
        <dbReference type="ARBA" id="ARBA00022723"/>
    </source>
</evidence>
<dbReference type="SUPFAM" id="SSF54593">
    <property type="entry name" value="Glyoxalase/Bleomycin resistance protein/Dihydroxybiphenyl dioxygenase"/>
    <property type="match status" value="1"/>
</dbReference>
<sequence length="133" mass="14513">MLVGFEHIGMTSGNLDATIHFYCELLGLRLVLRKSQVRGELAFLDAGGGMLEVFAPTADIARSRDVPPHEAGMRHLTFAFDDIGALVARLAEAGVEIIEAPRAAHNLEMFKRVAFVRDPDGIVVELAERAEGR</sequence>
<protein>
    <submittedName>
        <fullName evidence="4">Glyoxylase I family protein</fullName>
    </submittedName>
    <submittedName>
        <fullName evidence="3">Lactoylglutathione lyase</fullName>
    </submittedName>
</protein>
<dbReference type="PATRIC" id="fig|1121477.3.peg.4335"/>
<dbReference type="GO" id="GO:0016829">
    <property type="term" value="F:lyase activity"/>
    <property type="evidence" value="ECO:0007669"/>
    <property type="project" value="UniProtKB-KW"/>
</dbReference>
<dbReference type="PANTHER" id="PTHR43048">
    <property type="entry name" value="METHYLMALONYL-COA EPIMERASE"/>
    <property type="match status" value="1"/>
</dbReference>
<dbReference type="Proteomes" id="UP000184533">
    <property type="component" value="Unassembled WGS sequence"/>
</dbReference>
<dbReference type="InterPro" id="IPR029068">
    <property type="entry name" value="Glyas_Bleomycin-R_OHBP_Dase"/>
</dbReference>
<dbReference type="GO" id="GO:0046491">
    <property type="term" value="P:L-methylmalonyl-CoA metabolic process"/>
    <property type="evidence" value="ECO:0007669"/>
    <property type="project" value="TreeGrafter"/>
</dbReference>
<dbReference type="OrthoDB" id="4725692at2"/>
<dbReference type="EMBL" id="LAJF01000093">
    <property type="protein sequence ID" value="KKB82675.1"/>
    <property type="molecule type" value="Genomic_DNA"/>
</dbReference>
<feature type="domain" description="VOC" evidence="2">
    <location>
        <begin position="4"/>
        <end position="129"/>
    </location>
</feature>
<accession>A0A0F5LK70</accession>
<dbReference type="PANTHER" id="PTHR43048:SF5">
    <property type="entry name" value="BLR5325 PROTEIN"/>
    <property type="match status" value="1"/>
</dbReference>
<keyword evidence="1" id="KW-0479">Metal-binding</keyword>
<name>A0A0F5LK70_9HYPH</name>
<dbReference type="Gene3D" id="3.10.180.10">
    <property type="entry name" value="2,3-Dihydroxybiphenyl 1,2-Dioxygenase, domain 1"/>
    <property type="match status" value="1"/>
</dbReference>
<evidence type="ECO:0000313" key="4">
    <source>
        <dbReference type="EMBL" id="SHE37867.1"/>
    </source>
</evidence>
<dbReference type="InterPro" id="IPR037523">
    <property type="entry name" value="VOC_core"/>
</dbReference>
<dbReference type="PROSITE" id="PS51819">
    <property type="entry name" value="VOC"/>
    <property type="match status" value="1"/>
</dbReference>